<evidence type="ECO:0000256" key="1">
    <source>
        <dbReference type="SAM" id="Phobius"/>
    </source>
</evidence>
<dbReference type="Gene3D" id="3.40.50.150">
    <property type="entry name" value="Vaccinia Virus protein VP39"/>
    <property type="match status" value="1"/>
</dbReference>
<evidence type="ECO:0008006" key="4">
    <source>
        <dbReference type="Google" id="ProtNLM"/>
    </source>
</evidence>
<dbReference type="Proteomes" id="UP000799779">
    <property type="component" value="Unassembled WGS sequence"/>
</dbReference>
<evidence type="ECO:0000313" key="3">
    <source>
        <dbReference type="Proteomes" id="UP000799779"/>
    </source>
</evidence>
<dbReference type="SUPFAM" id="SSF53335">
    <property type="entry name" value="S-adenosyl-L-methionine-dependent methyltransferases"/>
    <property type="match status" value="1"/>
</dbReference>
<gene>
    <name evidence="2" type="ORF">P154DRAFT_564825</name>
</gene>
<dbReference type="AlphaFoldDB" id="A0A6A5W940"/>
<sequence length="318" mass="36635">MPSFKVIASGILLTIMYCAFAPLNVFSSSLKLLNARFGAFNESEEKPPPDLAQACRNLLSEVLREAGFDRKMDSTTGSLGVRPTRALLDLGFRCGDQTIYLTRRAPVRETDKDWWDVQRWNPRFDYYTGITLDRTRFLFAQSIFCADASNPKIWDDELQTRIKSTLTAVDERWVLALDTAYHFAPSRWEVIDHAARTLNASFMAFDLCIADNISIRQLVVLRVLTRLLGAPWANFVTTDQYRQKLVEAGYVDIRIRDISTNVFEPLANYLGEQDERLKMVGYGLGSFDAAQWMFRWWGKSGVRGESLWLRRNREYHNN</sequence>
<evidence type="ECO:0000313" key="2">
    <source>
        <dbReference type="EMBL" id="KAF1998252.1"/>
    </source>
</evidence>
<feature type="transmembrane region" description="Helical" evidence="1">
    <location>
        <begin position="6"/>
        <end position="26"/>
    </location>
</feature>
<reference evidence="2" key="1">
    <citation type="journal article" date="2020" name="Stud. Mycol.">
        <title>101 Dothideomycetes genomes: a test case for predicting lifestyles and emergence of pathogens.</title>
        <authorList>
            <person name="Haridas S."/>
            <person name="Albert R."/>
            <person name="Binder M."/>
            <person name="Bloem J."/>
            <person name="Labutti K."/>
            <person name="Salamov A."/>
            <person name="Andreopoulos B."/>
            <person name="Baker S."/>
            <person name="Barry K."/>
            <person name="Bills G."/>
            <person name="Bluhm B."/>
            <person name="Cannon C."/>
            <person name="Castanera R."/>
            <person name="Culley D."/>
            <person name="Daum C."/>
            <person name="Ezra D."/>
            <person name="Gonzalez J."/>
            <person name="Henrissat B."/>
            <person name="Kuo A."/>
            <person name="Liang C."/>
            <person name="Lipzen A."/>
            <person name="Lutzoni F."/>
            <person name="Magnuson J."/>
            <person name="Mondo S."/>
            <person name="Nolan M."/>
            <person name="Ohm R."/>
            <person name="Pangilinan J."/>
            <person name="Park H.-J."/>
            <person name="Ramirez L."/>
            <person name="Alfaro M."/>
            <person name="Sun H."/>
            <person name="Tritt A."/>
            <person name="Yoshinaga Y."/>
            <person name="Zwiers L.-H."/>
            <person name="Turgeon B."/>
            <person name="Goodwin S."/>
            <person name="Spatafora J."/>
            <person name="Crous P."/>
            <person name="Grigoriev I."/>
        </authorList>
    </citation>
    <scope>NUCLEOTIDE SEQUENCE</scope>
    <source>
        <strain evidence="2">CBS 123094</strain>
    </source>
</reference>
<proteinExistence type="predicted"/>
<dbReference type="EMBL" id="ML977605">
    <property type="protein sequence ID" value="KAF1998252.1"/>
    <property type="molecule type" value="Genomic_DNA"/>
</dbReference>
<keyword evidence="1" id="KW-0472">Membrane</keyword>
<protein>
    <recommendedName>
        <fullName evidence="4">Methyltransferase domain-containing protein</fullName>
    </recommendedName>
</protein>
<accession>A0A6A5W940</accession>
<keyword evidence="1" id="KW-0812">Transmembrane</keyword>
<keyword evidence="1" id="KW-1133">Transmembrane helix</keyword>
<organism evidence="2 3">
    <name type="scientific">Amniculicola lignicola CBS 123094</name>
    <dbReference type="NCBI Taxonomy" id="1392246"/>
    <lineage>
        <taxon>Eukaryota</taxon>
        <taxon>Fungi</taxon>
        <taxon>Dikarya</taxon>
        <taxon>Ascomycota</taxon>
        <taxon>Pezizomycotina</taxon>
        <taxon>Dothideomycetes</taxon>
        <taxon>Pleosporomycetidae</taxon>
        <taxon>Pleosporales</taxon>
        <taxon>Amniculicolaceae</taxon>
        <taxon>Amniculicola</taxon>
    </lineage>
</organism>
<dbReference type="InterPro" id="IPR029063">
    <property type="entry name" value="SAM-dependent_MTases_sf"/>
</dbReference>
<dbReference type="OrthoDB" id="61390at2759"/>
<keyword evidence="3" id="KW-1185">Reference proteome</keyword>
<name>A0A6A5W940_9PLEO</name>